<gene>
    <name evidence="2" type="ORF">HDA36_001236</name>
</gene>
<evidence type="ECO:0000313" key="2">
    <source>
        <dbReference type="EMBL" id="MBB5431152.1"/>
    </source>
</evidence>
<comment type="caution">
    <text evidence="2">The sequence shown here is derived from an EMBL/GenBank/DDBJ whole genome shotgun (WGS) entry which is preliminary data.</text>
</comment>
<protein>
    <submittedName>
        <fullName evidence="2">Uncharacterized protein</fullName>
    </submittedName>
</protein>
<accession>A0A7W8QIK7</accession>
<evidence type="ECO:0000256" key="1">
    <source>
        <dbReference type="SAM" id="MobiDB-lite"/>
    </source>
</evidence>
<evidence type="ECO:0000313" key="3">
    <source>
        <dbReference type="Proteomes" id="UP000572635"/>
    </source>
</evidence>
<keyword evidence="3" id="KW-1185">Reference proteome</keyword>
<organism evidence="2 3">
    <name type="scientific">Nocardiopsis composta</name>
    <dbReference type="NCBI Taxonomy" id="157465"/>
    <lineage>
        <taxon>Bacteria</taxon>
        <taxon>Bacillati</taxon>
        <taxon>Actinomycetota</taxon>
        <taxon>Actinomycetes</taxon>
        <taxon>Streptosporangiales</taxon>
        <taxon>Nocardiopsidaceae</taxon>
        <taxon>Nocardiopsis</taxon>
    </lineage>
</organism>
<dbReference type="Proteomes" id="UP000572635">
    <property type="component" value="Unassembled WGS sequence"/>
</dbReference>
<feature type="region of interest" description="Disordered" evidence="1">
    <location>
        <begin position="1"/>
        <end position="65"/>
    </location>
</feature>
<dbReference type="RefSeq" id="WP_184390295.1">
    <property type="nucleotide sequence ID" value="NZ_JACHDB010000001.1"/>
</dbReference>
<reference evidence="2 3" key="1">
    <citation type="submission" date="2020-08" db="EMBL/GenBank/DDBJ databases">
        <title>Sequencing the genomes of 1000 actinobacteria strains.</title>
        <authorList>
            <person name="Klenk H.-P."/>
        </authorList>
    </citation>
    <scope>NUCLEOTIDE SEQUENCE [LARGE SCALE GENOMIC DNA]</scope>
    <source>
        <strain evidence="2 3">DSM 44551</strain>
    </source>
</reference>
<feature type="region of interest" description="Disordered" evidence="1">
    <location>
        <begin position="121"/>
        <end position="161"/>
    </location>
</feature>
<dbReference type="EMBL" id="JACHDB010000001">
    <property type="protein sequence ID" value="MBB5431152.1"/>
    <property type="molecule type" value="Genomic_DNA"/>
</dbReference>
<name>A0A7W8QIK7_9ACTN</name>
<proteinExistence type="predicted"/>
<dbReference type="AlphaFoldDB" id="A0A7W8QIK7"/>
<sequence length="161" mass="17294">MPPAPRGEPVGHSTLFRPGRDREGAYGRGTLPGEYRRLPQSRPVEHPPAADPLPIARTGGGDPLFLAPAPERYGQVLGSAQGLPDRAGLRTRGMAGVPAEDFDAHLDGLFIDGGLTEDLWRDSAHPGPGAPWRLVAEERPAGRPPGRRSRPWATGRPPFPR</sequence>